<dbReference type="EMBL" id="JAUHQC010000006">
    <property type="protein sequence ID" value="MDN4532755.1"/>
    <property type="molecule type" value="Genomic_DNA"/>
</dbReference>
<reference evidence="4 6" key="1">
    <citation type="journal article" date="2016" name="Front. Microbiol.">
        <title>Comprehensive Phylogenetic Analysis of Bovine Non-aureus Staphylococci Species Based on Whole-Genome Sequencing.</title>
        <authorList>
            <person name="Naushad S."/>
            <person name="Barkema H.W."/>
            <person name="Luby C."/>
            <person name="Condas L.A."/>
            <person name="Nobrega D.B."/>
            <person name="Carson D.A."/>
            <person name="De Buck J."/>
        </authorList>
    </citation>
    <scope>NUCLEOTIDE SEQUENCE [LARGE SCALE GENOMIC DNA]</scope>
    <source>
        <strain evidence="4 6">SNUC 993</strain>
    </source>
</reference>
<sequence>MRFILRLIKNIIAIVAMILIVYLALRYAPFLKDQPWNPVNEHERPIVQEQEAAQGENGGTRYIVKDNDILNNIPLSQVRKVFEWLDKSEFMSVTGLERMGYNDEYLAGQRENEYIIYKFGSDSLRVYATELEMQQDLQELDEYIPLKYKEAYE</sequence>
<dbReference type="Proteomes" id="UP000242694">
    <property type="component" value="Unassembled WGS sequence"/>
</dbReference>
<accession>A0AAP8PNG9</accession>
<keyword evidence="1" id="KW-0472">Membrane</keyword>
<gene>
    <name evidence="4" type="ORF">BU607_05495</name>
    <name evidence="3" type="ORF">CD158_07495</name>
    <name evidence="2" type="ORF">QYH67_04010</name>
</gene>
<dbReference type="EMBL" id="PPQW01000048">
    <property type="protein sequence ID" value="PNZ66865.1"/>
    <property type="molecule type" value="Genomic_DNA"/>
</dbReference>
<comment type="caution">
    <text evidence="3">The sequence shown here is derived from an EMBL/GenBank/DDBJ whole genome shotgun (WGS) entry which is preliminary data.</text>
</comment>
<evidence type="ECO:0000313" key="4">
    <source>
        <dbReference type="EMBL" id="PTH18303.1"/>
    </source>
</evidence>
<name>A0AAP8PNG9_9STAP</name>
<dbReference type="Pfam" id="PF16284">
    <property type="entry name" value="DUF4930"/>
    <property type="match status" value="1"/>
</dbReference>
<evidence type="ECO:0000313" key="6">
    <source>
        <dbReference type="Proteomes" id="UP000242694"/>
    </source>
</evidence>
<dbReference type="AlphaFoldDB" id="A0AAP8PNG9"/>
<organism evidence="3 5">
    <name type="scientific">Staphylococcus auricularis</name>
    <dbReference type="NCBI Taxonomy" id="29379"/>
    <lineage>
        <taxon>Bacteria</taxon>
        <taxon>Bacillati</taxon>
        <taxon>Bacillota</taxon>
        <taxon>Bacilli</taxon>
        <taxon>Bacillales</taxon>
        <taxon>Staphylococcaceae</taxon>
        <taxon>Staphylococcus</taxon>
    </lineage>
</organism>
<dbReference type="GeneID" id="64982058"/>
<dbReference type="EMBL" id="PZDI01000019">
    <property type="protein sequence ID" value="PTH18303.1"/>
    <property type="molecule type" value="Genomic_DNA"/>
</dbReference>
<evidence type="ECO:0000313" key="2">
    <source>
        <dbReference type="EMBL" id="MDN4532755.1"/>
    </source>
</evidence>
<evidence type="ECO:0000256" key="1">
    <source>
        <dbReference type="SAM" id="Phobius"/>
    </source>
</evidence>
<dbReference type="RefSeq" id="WP_059107200.1">
    <property type="nucleotide sequence ID" value="NZ_AP024589.1"/>
</dbReference>
<keyword evidence="6" id="KW-1185">Reference proteome</keyword>
<keyword evidence="1" id="KW-1133">Transmembrane helix</keyword>
<reference evidence="2" key="4">
    <citation type="submission" date="2023-07" db="EMBL/GenBank/DDBJ databases">
        <title>Evaluation of the beneficial properties of pineapple isolates.</title>
        <authorList>
            <person name="Adefiranye O."/>
        </authorList>
    </citation>
    <scope>NUCLEOTIDE SEQUENCE</scope>
    <source>
        <strain evidence="2">PAPLE_T1</strain>
    </source>
</reference>
<reference evidence="3 5" key="2">
    <citation type="submission" date="2017-08" db="EMBL/GenBank/DDBJ databases">
        <title>Draft genome sequences of 64 type strains of genus Staph aureus.</title>
        <authorList>
            <person name="Cole K."/>
            <person name="Golubchik T."/>
            <person name="Russell J."/>
            <person name="Foster D."/>
            <person name="Llewelyn M."/>
            <person name="Wilson D."/>
            <person name="Crook D."/>
            <person name="Paul J."/>
        </authorList>
    </citation>
    <scope>NUCLEOTIDE SEQUENCE [LARGE SCALE GENOMIC DNA]</scope>
    <source>
        <strain evidence="3 5">NCTC 12101</strain>
    </source>
</reference>
<evidence type="ECO:0000313" key="5">
    <source>
        <dbReference type="Proteomes" id="UP000242470"/>
    </source>
</evidence>
<evidence type="ECO:0000313" key="3">
    <source>
        <dbReference type="EMBL" id="PNZ66865.1"/>
    </source>
</evidence>
<reference evidence="4" key="3">
    <citation type="submission" date="2018-03" db="EMBL/GenBank/DDBJ databases">
        <authorList>
            <person name="Naushad S."/>
        </authorList>
    </citation>
    <scope>NUCLEOTIDE SEQUENCE</scope>
    <source>
        <strain evidence="4">SNUC 993</strain>
    </source>
</reference>
<feature type="transmembrane region" description="Helical" evidence="1">
    <location>
        <begin position="7"/>
        <end position="25"/>
    </location>
</feature>
<protein>
    <submittedName>
        <fullName evidence="3">DUF4930 domain-containing protein</fullName>
    </submittedName>
    <submittedName>
        <fullName evidence="2">DUF4930 family protein</fullName>
    </submittedName>
</protein>
<dbReference type="InterPro" id="IPR032561">
    <property type="entry name" value="DUF4930"/>
</dbReference>
<dbReference type="Proteomes" id="UP001171687">
    <property type="component" value="Unassembled WGS sequence"/>
</dbReference>
<dbReference type="Proteomes" id="UP000242470">
    <property type="component" value="Unassembled WGS sequence"/>
</dbReference>
<proteinExistence type="predicted"/>
<keyword evidence="1" id="KW-0812">Transmembrane</keyword>